<feature type="compositionally biased region" description="Low complexity" evidence="1">
    <location>
        <begin position="136"/>
        <end position="176"/>
    </location>
</feature>
<proteinExistence type="predicted"/>
<dbReference type="OrthoDB" id="532061at2759"/>
<dbReference type="InterPro" id="IPR040003">
    <property type="entry name" value="PG18-like"/>
</dbReference>
<dbReference type="Pfam" id="PF20711">
    <property type="entry name" value="DUF6825"/>
    <property type="match status" value="1"/>
</dbReference>
<evidence type="ECO:0000256" key="1">
    <source>
        <dbReference type="SAM" id="MobiDB-lite"/>
    </source>
</evidence>
<evidence type="ECO:0000313" key="2">
    <source>
        <dbReference type="EMBL" id="PTQ42700.1"/>
    </source>
</evidence>
<dbReference type="PANTHER" id="PTHR35745:SF1">
    <property type="entry name" value="OS04G0513000 PROTEIN"/>
    <property type="match status" value="1"/>
</dbReference>
<organism evidence="2 3">
    <name type="scientific">Marchantia polymorpha</name>
    <name type="common">Common liverwort</name>
    <name type="synonym">Marchantia aquatica</name>
    <dbReference type="NCBI Taxonomy" id="3197"/>
    <lineage>
        <taxon>Eukaryota</taxon>
        <taxon>Viridiplantae</taxon>
        <taxon>Streptophyta</taxon>
        <taxon>Embryophyta</taxon>
        <taxon>Marchantiophyta</taxon>
        <taxon>Marchantiopsida</taxon>
        <taxon>Marchantiidae</taxon>
        <taxon>Marchantiales</taxon>
        <taxon>Marchantiaceae</taxon>
        <taxon>Marchantia</taxon>
    </lineage>
</organism>
<dbReference type="Proteomes" id="UP000244005">
    <property type="component" value="Unassembled WGS sequence"/>
</dbReference>
<keyword evidence="3" id="KW-1185">Reference proteome</keyword>
<feature type="compositionally biased region" description="Acidic residues" evidence="1">
    <location>
        <begin position="186"/>
        <end position="196"/>
    </location>
</feature>
<accession>A0A2R6X9B5</accession>
<dbReference type="GO" id="GO:0009535">
    <property type="term" value="C:chloroplast thylakoid membrane"/>
    <property type="evidence" value="ECO:0000318"/>
    <property type="project" value="GO_Central"/>
</dbReference>
<dbReference type="EMBL" id="KZ772700">
    <property type="protein sequence ID" value="PTQ42700.1"/>
    <property type="molecule type" value="Genomic_DNA"/>
</dbReference>
<dbReference type="AlphaFoldDB" id="A0A2R6X9B5"/>
<dbReference type="Gramene" id="Mp2g01260.1">
    <property type="protein sequence ID" value="Mp2g01260.1.cds"/>
    <property type="gene ID" value="Mp2g01260"/>
</dbReference>
<reference evidence="3" key="1">
    <citation type="journal article" date="2017" name="Cell">
        <title>Insights into land plant evolution garnered from the Marchantia polymorpha genome.</title>
        <authorList>
            <person name="Bowman J.L."/>
            <person name="Kohchi T."/>
            <person name="Yamato K.T."/>
            <person name="Jenkins J."/>
            <person name="Shu S."/>
            <person name="Ishizaki K."/>
            <person name="Yamaoka S."/>
            <person name="Nishihama R."/>
            <person name="Nakamura Y."/>
            <person name="Berger F."/>
            <person name="Adam C."/>
            <person name="Aki S.S."/>
            <person name="Althoff F."/>
            <person name="Araki T."/>
            <person name="Arteaga-Vazquez M.A."/>
            <person name="Balasubrmanian S."/>
            <person name="Barry K."/>
            <person name="Bauer D."/>
            <person name="Boehm C.R."/>
            <person name="Briginshaw L."/>
            <person name="Caballero-Perez J."/>
            <person name="Catarino B."/>
            <person name="Chen F."/>
            <person name="Chiyoda S."/>
            <person name="Chovatia M."/>
            <person name="Davies K.M."/>
            <person name="Delmans M."/>
            <person name="Demura T."/>
            <person name="Dierschke T."/>
            <person name="Dolan L."/>
            <person name="Dorantes-Acosta A.E."/>
            <person name="Eklund D.M."/>
            <person name="Florent S.N."/>
            <person name="Flores-Sandoval E."/>
            <person name="Fujiyama A."/>
            <person name="Fukuzawa H."/>
            <person name="Galik B."/>
            <person name="Grimanelli D."/>
            <person name="Grimwood J."/>
            <person name="Grossniklaus U."/>
            <person name="Hamada T."/>
            <person name="Haseloff J."/>
            <person name="Hetherington A.J."/>
            <person name="Higo A."/>
            <person name="Hirakawa Y."/>
            <person name="Hundley H.N."/>
            <person name="Ikeda Y."/>
            <person name="Inoue K."/>
            <person name="Inoue S.I."/>
            <person name="Ishida S."/>
            <person name="Jia Q."/>
            <person name="Kakita M."/>
            <person name="Kanazawa T."/>
            <person name="Kawai Y."/>
            <person name="Kawashima T."/>
            <person name="Kennedy M."/>
            <person name="Kinose K."/>
            <person name="Kinoshita T."/>
            <person name="Kohara Y."/>
            <person name="Koide E."/>
            <person name="Komatsu K."/>
            <person name="Kopischke S."/>
            <person name="Kubo M."/>
            <person name="Kyozuka J."/>
            <person name="Lagercrantz U."/>
            <person name="Lin S.S."/>
            <person name="Lindquist E."/>
            <person name="Lipzen A.M."/>
            <person name="Lu C.W."/>
            <person name="De Luna E."/>
            <person name="Martienssen R.A."/>
            <person name="Minamino N."/>
            <person name="Mizutani M."/>
            <person name="Mizutani M."/>
            <person name="Mochizuki N."/>
            <person name="Monte I."/>
            <person name="Mosher R."/>
            <person name="Nagasaki H."/>
            <person name="Nakagami H."/>
            <person name="Naramoto S."/>
            <person name="Nishitani K."/>
            <person name="Ohtani M."/>
            <person name="Okamoto T."/>
            <person name="Okumura M."/>
            <person name="Phillips J."/>
            <person name="Pollak B."/>
            <person name="Reinders A."/>
            <person name="Rovekamp M."/>
            <person name="Sano R."/>
            <person name="Sawa S."/>
            <person name="Schmid M.W."/>
            <person name="Shirakawa M."/>
            <person name="Solano R."/>
            <person name="Spunde A."/>
            <person name="Suetsugu N."/>
            <person name="Sugano S."/>
            <person name="Sugiyama A."/>
            <person name="Sun R."/>
            <person name="Suzuki Y."/>
            <person name="Takenaka M."/>
            <person name="Takezawa D."/>
            <person name="Tomogane H."/>
            <person name="Tsuzuki M."/>
            <person name="Ueda T."/>
            <person name="Umeda M."/>
            <person name="Ward J.M."/>
            <person name="Watanabe Y."/>
            <person name="Yazaki K."/>
            <person name="Yokoyama R."/>
            <person name="Yoshitake Y."/>
            <person name="Yotsui I."/>
            <person name="Zachgo S."/>
            <person name="Schmutz J."/>
        </authorList>
    </citation>
    <scope>NUCLEOTIDE SEQUENCE [LARGE SCALE GENOMIC DNA]</scope>
    <source>
        <strain evidence="3">Tak-1</strain>
    </source>
</reference>
<sequence length="196" mass="20788">MATLQFACCRPALKIVGLSGELVSSSSSCSSGLGHQGTSRCFDLRRVHGKSVCRRRRCGVSIRARGGRKPGESESKQVLDAFFLGKALAETINERVGSAIGEFLSDVGRQQAEQQKKIREFQDEVQERAKAAAAKAAQKAMAAEQSKSISSTSTVSQPPPSTSSLSDPSDAPTTSAAPPPDYIPTMDEDGVITIDE</sequence>
<evidence type="ECO:0000313" key="3">
    <source>
        <dbReference type="Proteomes" id="UP000244005"/>
    </source>
</evidence>
<feature type="region of interest" description="Disordered" evidence="1">
    <location>
        <begin position="136"/>
        <end position="196"/>
    </location>
</feature>
<name>A0A2R6X9B5_MARPO</name>
<dbReference type="PANTHER" id="PTHR35745">
    <property type="entry name" value="BNACNNG14650D PROTEIN"/>
    <property type="match status" value="1"/>
</dbReference>
<protein>
    <submittedName>
        <fullName evidence="2">Uncharacterized protein</fullName>
    </submittedName>
</protein>
<dbReference type="GO" id="GO:0010027">
    <property type="term" value="P:thylakoid membrane organization"/>
    <property type="evidence" value="ECO:0007669"/>
    <property type="project" value="InterPro"/>
</dbReference>
<gene>
    <name evidence="2" type="ORF">MARPO_0028s0026</name>
</gene>